<comment type="caution">
    <text evidence="3">The sequence shown here is derived from an EMBL/GenBank/DDBJ whole genome shotgun (WGS) entry which is preliminary data.</text>
</comment>
<protein>
    <submittedName>
        <fullName evidence="3">Putative pyrroloquinoline-quinone binding quinoprotein</fullName>
    </submittedName>
</protein>
<dbReference type="AlphaFoldDB" id="A0A4R7SUH1"/>
<evidence type="ECO:0000259" key="2">
    <source>
        <dbReference type="Pfam" id="PF13360"/>
    </source>
</evidence>
<dbReference type="EMBL" id="SOCE01000003">
    <property type="protein sequence ID" value="TDU82419.1"/>
    <property type="molecule type" value="Genomic_DNA"/>
</dbReference>
<accession>A0A4R7SUH1</accession>
<organism evidence="3 4">
    <name type="scientific">Kribbella voronezhensis</name>
    <dbReference type="NCBI Taxonomy" id="2512212"/>
    <lineage>
        <taxon>Bacteria</taxon>
        <taxon>Bacillati</taxon>
        <taxon>Actinomycetota</taxon>
        <taxon>Actinomycetes</taxon>
        <taxon>Propionibacteriales</taxon>
        <taxon>Kribbellaceae</taxon>
        <taxon>Kribbella</taxon>
    </lineage>
</organism>
<reference evidence="3 4" key="1">
    <citation type="submission" date="2019-03" db="EMBL/GenBank/DDBJ databases">
        <title>Genomic Encyclopedia of Type Strains, Phase III (KMG-III): the genomes of soil and plant-associated and newly described type strains.</title>
        <authorList>
            <person name="Whitman W."/>
        </authorList>
    </citation>
    <scope>NUCLEOTIDE SEQUENCE [LARGE SCALE GENOMIC DNA]</scope>
    <source>
        <strain evidence="3 4">VKM Ac-2575</strain>
    </source>
</reference>
<evidence type="ECO:0000256" key="1">
    <source>
        <dbReference type="SAM" id="Phobius"/>
    </source>
</evidence>
<dbReference type="Proteomes" id="UP000295151">
    <property type="component" value="Unassembled WGS sequence"/>
</dbReference>
<proteinExistence type="predicted"/>
<dbReference type="Pfam" id="PF13360">
    <property type="entry name" value="PQQ_2"/>
    <property type="match status" value="1"/>
</dbReference>
<feature type="transmembrane region" description="Helical" evidence="1">
    <location>
        <begin position="80"/>
        <end position="98"/>
    </location>
</feature>
<dbReference type="InterPro" id="IPR011047">
    <property type="entry name" value="Quinoprotein_ADH-like_sf"/>
</dbReference>
<sequence length="487" mass="51614">MPDTAPGLDTELADDIAKGRRQQARRRTVAALVVLAVAVVLGVLTVALDWGWVVWRLSLGLAAIALAVASLRLGRLHRVAAVITAVALVAAGVLLVRIPPIAQPGWTVGEHIRLVAAAGDVAVTLDPSTGRLQGHQRSNGDNVWQSESLGLSDLELHRLGGDGLLVYSGSERHHGQAAVVSLADGKTTWRQDVGDQAPFTANDDVVVVTSEVMTTGLDLRSGRKVWSTPGRATAGSGGQSSYSPRRWVPRSDWIAMESPTSKRLPATVLDAGTGQPAAVVRAKSADFVIAGATFIEFGYDQKGRRIAQGTPLAGGRPWSAELPHSSVKELLDVVDGKARALYSNQAVFITPETGAVQTVRIEDDWSVAWFAGRIGGRYAVVEQRDPDHRVTAQTVADTVTGDVLRLPGRGHAVDLELAEFSADKAFLHTSVVDAVGGDADRYTVVEKDSAQVAITVPDGIPGSADEHFDAADDVIQVNRRIVPLAND</sequence>
<feature type="domain" description="Pyrrolo-quinoline quinone repeat" evidence="2">
    <location>
        <begin position="130"/>
        <end position="234"/>
    </location>
</feature>
<dbReference type="SUPFAM" id="SSF50998">
    <property type="entry name" value="Quinoprotein alcohol dehydrogenase-like"/>
    <property type="match status" value="1"/>
</dbReference>
<gene>
    <name evidence="3" type="ORF">EV138_7309</name>
</gene>
<dbReference type="RefSeq" id="WP_133985176.1">
    <property type="nucleotide sequence ID" value="NZ_SOCE01000003.1"/>
</dbReference>
<feature type="transmembrane region" description="Helical" evidence="1">
    <location>
        <begin position="54"/>
        <end position="73"/>
    </location>
</feature>
<dbReference type="InterPro" id="IPR002372">
    <property type="entry name" value="PQQ_rpt_dom"/>
</dbReference>
<keyword evidence="1" id="KW-1133">Transmembrane helix</keyword>
<name>A0A4R7SUH1_9ACTN</name>
<evidence type="ECO:0000313" key="4">
    <source>
        <dbReference type="Proteomes" id="UP000295151"/>
    </source>
</evidence>
<keyword evidence="1" id="KW-0812">Transmembrane</keyword>
<evidence type="ECO:0000313" key="3">
    <source>
        <dbReference type="EMBL" id="TDU82419.1"/>
    </source>
</evidence>
<feature type="transmembrane region" description="Helical" evidence="1">
    <location>
        <begin position="28"/>
        <end position="48"/>
    </location>
</feature>
<keyword evidence="4" id="KW-1185">Reference proteome</keyword>
<dbReference type="Gene3D" id="2.40.128.630">
    <property type="match status" value="1"/>
</dbReference>
<keyword evidence="1" id="KW-0472">Membrane</keyword>
<dbReference type="OrthoDB" id="3806486at2"/>